<evidence type="ECO:0000256" key="2">
    <source>
        <dbReference type="SAM" id="SignalP"/>
    </source>
</evidence>
<keyword evidence="2" id="KW-0732">Signal</keyword>
<feature type="transmembrane region" description="Helical" evidence="1">
    <location>
        <begin position="475"/>
        <end position="493"/>
    </location>
</feature>
<dbReference type="EMBL" id="FQVH01000003">
    <property type="protein sequence ID" value="SHE60404.1"/>
    <property type="molecule type" value="Genomic_DNA"/>
</dbReference>
<feature type="transmembrane region" description="Helical" evidence="1">
    <location>
        <begin position="711"/>
        <end position="730"/>
    </location>
</feature>
<name>A0A1M4UUN8_9THEO</name>
<evidence type="ECO:0000313" key="4">
    <source>
        <dbReference type="Proteomes" id="UP000184088"/>
    </source>
</evidence>
<feature type="transmembrane region" description="Helical" evidence="1">
    <location>
        <begin position="513"/>
        <end position="536"/>
    </location>
</feature>
<dbReference type="SUPFAM" id="SSF53649">
    <property type="entry name" value="Alkaline phosphatase-like"/>
    <property type="match status" value="1"/>
</dbReference>
<proteinExistence type="predicted"/>
<keyword evidence="4" id="KW-1185">Reference proteome</keyword>
<keyword evidence="1" id="KW-1133">Transmembrane helix</keyword>
<feature type="transmembrane region" description="Helical" evidence="1">
    <location>
        <begin position="688"/>
        <end position="705"/>
    </location>
</feature>
<organism evidence="3 4">
    <name type="scientific">Caldanaerobius fijiensis DSM 17918</name>
    <dbReference type="NCBI Taxonomy" id="1121256"/>
    <lineage>
        <taxon>Bacteria</taxon>
        <taxon>Bacillati</taxon>
        <taxon>Bacillota</taxon>
        <taxon>Clostridia</taxon>
        <taxon>Thermoanaerobacterales</taxon>
        <taxon>Thermoanaerobacteraceae</taxon>
        <taxon>Caldanaerobius</taxon>
    </lineage>
</organism>
<evidence type="ECO:0000313" key="3">
    <source>
        <dbReference type="EMBL" id="SHE60404.1"/>
    </source>
</evidence>
<reference evidence="3 4" key="1">
    <citation type="submission" date="2016-11" db="EMBL/GenBank/DDBJ databases">
        <authorList>
            <person name="Jaros S."/>
            <person name="Januszkiewicz K."/>
            <person name="Wedrychowicz H."/>
        </authorList>
    </citation>
    <scope>NUCLEOTIDE SEQUENCE [LARGE SCALE GENOMIC DNA]</scope>
    <source>
        <strain evidence="3 4">DSM 17918</strain>
    </source>
</reference>
<dbReference type="AlphaFoldDB" id="A0A1M4UUN8"/>
<keyword evidence="1" id="KW-0472">Membrane</keyword>
<evidence type="ECO:0000256" key="1">
    <source>
        <dbReference type="SAM" id="Phobius"/>
    </source>
</evidence>
<feature type="transmembrane region" description="Helical" evidence="1">
    <location>
        <begin position="392"/>
        <end position="413"/>
    </location>
</feature>
<feature type="transmembrane region" description="Helical" evidence="1">
    <location>
        <begin position="425"/>
        <end position="442"/>
    </location>
</feature>
<dbReference type="Proteomes" id="UP000184088">
    <property type="component" value="Unassembled WGS sequence"/>
</dbReference>
<feature type="transmembrane region" description="Helical" evidence="1">
    <location>
        <begin position="448"/>
        <end position="468"/>
    </location>
</feature>
<dbReference type="OrthoDB" id="3199331at2"/>
<feature type="chain" id="PRO_5012070059" description="Phosphoglyceromutase" evidence="2">
    <location>
        <begin position="27"/>
        <end position="736"/>
    </location>
</feature>
<feature type="transmembrane region" description="Helical" evidence="1">
    <location>
        <begin position="595"/>
        <end position="612"/>
    </location>
</feature>
<evidence type="ECO:0008006" key="5">
    <source>
        <dbReference type="Google" id="ProtNLM"/>
    </source>
</evidence>
<accession>A0A1M4UUN8</accession>
<feature type="transmembrane region" description="Helical" evidence="1">
    <location>
        <begin position="656"/>
        <end position="676"/>
    </location>
</feature>
<keyword evidence="1" id="KW-0812">Transmembrane</keyword>
<feature type="signal peptide" evidence="2">
    <location>
        <begin position="1"/>
        <end position="26"/>
    </location>
</feature>
<feature type="transmembrane region" description="Helical" evidence="1">
    <location>
        <begin position="568"/>
        <end position="588"/>
    </location>
</feature>
<feature type="transmembrane region" description="Helical" evidence="1">
    <location>
        <begin position="543"/>
        <end position="562"/>
    </location>
</feature>
<dbReference type="InterPro" id="IPR017850">
    <property type="entry name" value="Alkaline_phosphatase_core_sf"/>
</dbReference>
<dbReference type="STRING" id="1121256.SAMN02746089_00510"/>
<protein>
    <recommendedName>
        <fullName evidence="5">Phosphoglyceromutase</fullName>
    </recommendedName>
</protein>
<dbReference type="Gene3D" id="3.40.720.10">
    <property type="entry name" value="Alkaline Phosphatase, subunit A"/>
    <property type="match status" value="1"/>
</dbReference>
<sequence>MRKNSFIVIVALLLMIFSTFSPKAYAASANGRPKFVIVVMNKVGLRDYVKYELPNIKKLIQSGALGLLNVRTAKNYHEPSAYLSIGAGSRAESDYNGGYAFNYNEMYDFGRAGELYHIYTGNNASKGDVVNLSINSLKEVSAKQDHQVVPGLLGQILKDKGIPVAVLGNADLPDTYRRYVSLIGMDENGKVKGDVSGNLSKDDMNAPYLMSTDYDKLYDEYQKYSSKGGLLVIELGDTSRADDFTSMTTPDLGTYYREQALKKADAFVGKIARSMDFKKDILMIVTPYPSKEDIASNHLLTPILVVGDDYKGGFITSFSTKRLGIAQNIDIAPTVLHFFDISVPKSMMGLPLTSIQKSPDIGEVQFNTAQSKLNYLSYMNEKIVATYVQRPFFIKTYVIVQIVVLFLAIMALFFRDEYAKHIKPLILANMAVPLVFLILPVFDVNSAFFKAVIILAVLIAMVFLSLTLSRNNMDVIMTLCIITAALLAMDILTGQKLMKNSILGYDPIIGARYYGIGNEYMGVLMGSSIIGLTALIDRYKKPFMKYVVSAIFIFLIYIISAPSLGTKLGGFIVSFMAYGTSMLLLFNFKFNKKNFVYLFGFMLIMMIGLFIYDMLRGGQSHIGRTALLVREEGIMPLLMIFQRKLSMNIKLIRYTIWTKVLITFILVLGFLFYKPTNILINIFKRNKAVYAGFLGSTVGMLFALVFNDAGIVAAATMFIFVVPSFLVMVIDELSNP</sequence>
<gene>
    <name evidence="3" type="ORF">SAMN02746089_00510</name>
</gene>
<dbReference type="RefSeq" id="WP_073341530.1">
    <property type="nucleotide sequence ID" value="NZ_FQVH01000003.1"/>
</dbReference>